<accession>A0A426ZKI2</accession>
<evidence type="ECO:0000313" key="2">
    <source>
        <dbReference type="EMBL" id="RRT64496.1"/>
    </source>
</evidence>
<proteinExistence type="predicted"/>
<dbReference type="EMBL" id="AMZH03006170">
    <property type="protein sequence ID" value="RRT64496.1"/>
    <property type="molecule type" value="Genomic_DNA"/>
</dbReference>
<comment type="caution">
    <text evidence="2">The sequence shown here is derived from an EMBL/GenBank/DDBJ whole genome shotgun (WGS) entry which is preliminary data.</text>
</comment>
<feature type="region of interest" description="Disordered" evidence="1">
    <location>
        <begin position="61"/>
        <end position="94"/>
    </location>
</feature>
<organism evidence="2 3">
    <name type="scientific">Ensete ventricosum</name>
    <name type="common">Abyssinian banana</name>
    <name type="synonym">Musa ensete</name>
    <dbReference type="NCBI Taxonomy" id="4639"/>
    <lineage>
        <taxon>Eukaryota</taxon>
        <taxon>Viridiplantae</taxon>
        <taxon>Streptophyta</taxon>
        <taxon>Embryophyta</taxon>
        <taxon>Tracheophyta</taxon>
        <taxon>Spermatophyta</taxon>
        <taxon>Magnoliopsida</taxon>
        <taxon>Liliopsida</taxon>
        <taxon>Zingiberales</taxon>
        <taxon>Musaceae</taxon>
        <taxon>Ensete</taxon>
    </lineage>
</organism>
<feature type="region of interest" description="Disordered" evidence="1">
    <location>
        <begin position="112"/>
        <end position="224"/>
    </location>
</feature>
<sequence>PLDPRGVPAAAVLGPLHAPLLVRRLRGCRPHSRRCRPPCIRTGMSAVSRCPAHATDTNKLVIDKGSPGSYIRRRQAARRSGGPSTGHLRPTLPSHLFHSTNMRLARNQSMAIQGDQEPGDQPPKIHSPNPKNQERTRRKPYGDEKDRSQTPGERRKEQRTRIREKPIPPRSAPKQGAKTKNLGQVRVGWDSRSGFLTDSQAKTERFDARREKKESEGEERRDEGWKDVSYHLISNFLLLRTAMDATRRGMGVGDAAARCNVSPVICAPPFISVRSGWGGGVTVAVAVAVASPHPQTWPVRLGVGRSTSESGAARDVGFDPPAMTPPLTPPPSQPTHHICCIPRLRRWPTAYIYHIKI</sequence>
<dbReference type="AlphaFoldDB" id="A0A426ZKI2"/>
<dbReference type="Proteomes" id="UP000287651">
    <property type="component" value="Unassembled WGS sequence"/>
</dbReference>
<feature type="compositionally biased region" description="Basic and acidic residues" evidence="1">
    <location>
        <begin position="201"/>
        <end position="224"/>
    </location>
</feature>
<reference evidence="2 3" key="1">
    <citation type="journal article" date="2014" name="Agronomy (Basel)">
        <title>A Draft Genome Sequence for Ensete ventricosum, the Drought-Tolerant Tree Against Hunger.</title>
        <authorList>
            <person name="Harrison J."/>
            <person name="Moore K.A."/>
            <person name="Paszkiewicz K."/>
            <person name="Jones T."/>
            <person name="Grant M."/>
            <person name="Ambacheew D."/>
            <person name="Muzemil S."/>
            <person name="Studholme D.J."/>
        </authorList>
    </citation>
    <scope>NUCLEOTIDE SEQUENCE [LARGE SCALE GENOMIC DNA]</scope>
</reference>
<evidence type="ECO:0000313" key="3">
    <source>
        <dbReference type="Proteomes" id="UP000287651"/>
    </source>
</evidence>
<protein>
    <submittedName>
        <fullName evidence="2">Uncharacterized protein</fullName>
    </submittedName>
</protein>
<evidence type="ECO:0000256" key="1">
    <source>
        <dbReference type="SAM" id="MobiDB-lite"/>
    </source>
</evidence>
<name>A0A426ZKI2_ENSVE</name>
<feature type="non-terminal residue" evidence="2">
    <location>
        <position position="1"/>
    </location>
</feature>
<feature type="compositionally biased region" description="Basic and acidic residues" evidence="1">
    <location>
        <begin position="132"/>
        <end position="167"/>
    </location>
</feature>
<feature type="region of interest" description="Disordered" evidence="1">
    <location>
        <begin position="303"/>
        <end position="335"/>
    </location>
</feature>
<gene>
    <name evidence="2" type="ORF">B296_00006817</name>
</gene>
<feature type="compositionally biased region" description="Pro residues" evidence="1">
    <location>
        <begin position="322"/>
        <end position="333"/>
    </location>
</feature>